<name>A0A0A9HBS6_ARUDO</name>
<proteinExistence type="predicted"/>
<sequence>MIHERDLKTQLQQIIQQQGRDRHNTCQHTTHHKHAVDARSPRYN</sequence>
<feature type="region of interest" description="Disordered" evidence="1">
    <location>
        <begin position="1"/>
        <end position="44"/>
    </location>
</feature>
<dbReference type="AlphaFoldDB" id="A0A0A9HBS6"/>
<accession>A0A0A9HBS6</accession>
<evidence type="ECO:0000313" key="2">
    <source>
        <dbReference type="EMBL" id="JAE33269.1"/>
    </source>
</evidence>
<organism evidence="2">
    <name type="scientific">Arundo donax</name>
    <name type="common">Giant reed</name>
    <name type="synonym">Donax arundinaceus</name>
    <dbReference type="NCBI Taxonomy" id="35708"/>
    <lineage>
        <taxon>Eukaryota</taxon>
        <taxon>Viridiplantae</taxon>
        <taxon>Streptophyta</taxon>
        <taxon>Embryophyta</taxon>
        <taxon>Tracheophyta</taxon>
        <taxon>Spermatophyta</taxon>
        <taxon>Magnoliopsida</taxon>
        <taxon>Liliopsida</taxon>
        <taxon>Poales</taxon>
        <taxon>Poaceae</taxon>
        <taxon>PACMAD clade</taxon>
        <taxon>Arundinoideae</taxon>
        <taxon>Arundineae</taxon>
        <taxon>Arundo</taxon>
    </lineage>
</organism>
<reference evidence="2" key="1">
    <citation type="submission" date="2014-09" db="EMBL/GenBank/DDBJ databases">
        <authorList>
            <person name="Magalhaes I.L.F."/>
            <person name="Oliveira U."/>
            <person name="Santos F.R."/>
            <person name="Vidigal T.H.D.A."/>
            <person name="Brescovit A.D."/>
            <person name="Santos A.J."/>
        </authorList>
    </citation>
    <scope>NUCLEOTIDE SEQUENCE</scope>
    <source>
        <tissue evidence="2">Shoot tissue taken approximately 20 cm above the soil surface</tissue>
    </source>
</reference>
<reference evidence="2" key="2">
    <citation type="journal article" date="2015" name="Data Brief">
        <title>Shoot transcriptome of the giant reed, Arundo donax.</title>
        <authorList>
            <person name="Barrero R.A."/>
            <person name="Guerrero F.D."/>
            <person name="Moolhuijzen P."/>
            <person name="Goolsby J.A."/>
            <person name="Tidwell J."/>
            <person name="Bellgard S.E."/>
            <person name="Bellgard M.I."/>
        </authorList>
    </citation>
    <scope>NUCLEOTIDE SEQUENCE</scope>
    <source>
        <tissue evidence="2">Shoot tissue taken approximately 20 cm above the soil surface</tissue>
    </source>
</reference>
<evidence type="ECO:0000256" key="1">
    <source>
        <dbReference type="SAM" id="MobiDB-lite"/>
    </source>
</evidence>
<protein>
    <submittedName>
        <fullName evidence="2">Uncharacterized protein</fullName>
    </submittedName>
</protein>
<dbReference type="EMBL" id="GBRH01164627">
    <property type="protein sequence ID" value="JAE33269.1"/>
    <property type="molecule type" value="Transcribed_RNA"/>
</dbReference>
<feature type="compositionally biased region" description="Basic and acidic residues" evidence="1">
    <location>
        <begin position="35"/>
        <end position="44"/>
    </location>
</feature>